<protein>
    <submittedName>
        <fullName evidence="1">Uncharacterized protein</fullName>
    </submittedName>
</protein>
<organism evidence="1 2">
    <name type="scientific">Penicillium cf. viridicatum</name>
    <dbReference type="NCBI Taxonomy" id="2972119"/>
    <lineage>
        <taxon>Eukaryota</taxon>
        <taxon>Fungi</taxon>
        <taxon>Dikarya</taxon>
        <taxon>Ascomycota</taxon>
        <taxon>Pezizomycotina</taxon>
        <taxon>Eurotiomycetes</taxon>
        <taxon>Eurotiomycetidae</taxon>
        <taxon>Eurotiales</taxon>
        <taxon>Aspergillaceae</taxon>
        <taxon>Penicillium</taxon>
    </lineage>
</organism>
<dbReference type="OrthoDB" id="4440408at2759"/>
<keyword evidence="2" id="KW-1185">Reference proteome</keyword>
<proteinExistence type="predicted"/>
<dbReference type="EMBL" id="JAPQKQ010000006">
    <property type="protein sequence ID" value="KAJ5192394.1"/>
    <property type="molecule type" value="Genomic_DNA"/>
</dbReference>
<accession>A0A9W9J9P0</accession>
<name>A0A9W9J9P0_9EURO</name>
<gene>
    <name evidence="1" type="ORF">N7449_008536</name>
</gene>
<dbReference type="Proteomes" id="UP001150942">
    <property type="component" value="Unassembled WGS sequence"/>
</dbReference>
<evidence type="ECO:0000313" key="2">
    <source>
        <dbReference type="Proteomes" id="UP001150942"/>
    </source>
</evidence>
<sequence>MGPVKVTYIIFEPLFIRLENIFEAKALQSPEGVAEWWKRAQLVRNIGQSIMRTKDDPEYIPWAQNMIYLDIRLREIVQREGFLNQCEKAEELLDDPKKTKTTIRRVAYGTAKCRAKLLEHAADAVRQRHTLSRRSFLASISLPSKIATMLKIVHEEAAAVVERADAVRSHAAPPVPVAMDIVQKCAARGFPLDKEQEKLCQPKIDVKRGLSGFVGYDRSMLSAYTFGFGVLRDRMLPMLK</sequence>
<evidence type="ECO:0000313" key="1">
    <source>
        <dbReference type="EMBL" id="KAJ5192394.1"/>
    </source>
</evidence>
<dbReference type="AlphaFoldDB" id="A0A9W9J9P0"/>
<reference evidence="1" key="2">
    <citation type="journal article" date="2023" name="IMA Fungus">
        <title>Comparative genomic study of the Penicillium genus elucidates a diverse pangenome and 15 lateral gene transfer events.</title>
        <authorList>
            <person name="Petersen C."/>
            <person name="Sorensen T."/>
            <person name="Nielsen M.R."/>
            <person name="Sondergaard T.E."/>
            <person name="Sorensen J.L."/>
            <person name="Fitzpatrick D.A."/>
            <person name="Frisvad J.C."/>
            <person name="Nielsen K.L."/>
        </authorList>
    </citation>
    <scope>NUCLEOTIDE SEQUENCE</scope>
    <source>
        <strain evidence="1">IBT 20477</strain>
    </source>
</reference>
<reference evidence="1" key="1">
    <citation type="submission" date="2022-11" db="EMBL/GenBank/DDBJ databases">
        <authorList>
            <person name="Petersen C."/>
        </authorList>
    </citation>
    <scope>NUCLEOTIDE SEQUENCE</scope>
    <source>
        <strain evidence="1">IBT 20477</strain>
    </source>
</reference>
<comment type="caution">
    <text evidence="1">The sequence shown here is derived from an EMBL/GenBank/DDBJ whole genome shotgun (WGS) entry which is preliminary data.</text>
</comment>